<dbReference type="CDD" id="cd06577">
    <property type="entry name" value="PASTA_pknB"/>
    <property type="match status" value="2"/>
</dbReference>
<dbReference type="InterPro" id="IPR059113">
    <property type="entry name" value="Znf_ribbon"/>
</dbReference>
<dbReference type="EMBL" id="DVHC01000026">
    <property type="protein sequence ID" value="HIR58878.1"/>
    <property type="molecule type" value="Genomic_DNA"/>
</dbReference>
<evidence type="ECO:0000259" key="3">
    <source>
        <dbReference type="PROSITE" id="PS51178"/>
    </source>
</evidence>
<keyword evidence="2" id="KW-0472">Membrane</keyword>
<organism evidence="4 5">
    <name type="scientific">Candidatus Onthousia excrementipullorum</name>
    <dbReference type="NCBI Taxonomy" id="2840884"/>
    <lineage>
        <taxon>Bacteria</taxon>
        <taxon>Bacillati</taxon>
        <taxon>Bacillota</taxon>
        <taxon>Bacilli</taxon>
        <taxon>Candidatus Onthousia</taxon>
    </lineage>
</organism>
<feature type="domain" description="PASTA" evidence="3">
    <location>
        <begin position="177"/>
        <end position="242"/>
    </location>
</feature>
<gene>
    <name evidence="4" type="ORF">IAB38_02400</name>
</gene>
<dbReference type="Proteomes" id="UP000824232">
    <property type="component" value="Unassembled WGS sequence"/>
</dbReference>
<accession>A0A9D1DTW5</accession>
<evidence type="ECO:0000313" key="4">
    <source>
        <dbReference type="EMBL" id="HIR58878.1"/>
    </source>
</evidence>
<feature type="domain" description="PASTA" evidence="3">
    <location>
        <begin position="108"/>
        <end position="175"/>
    </location>
</feature>
<reference evidence="4" key="2">
    <citation type="journal article" date="2021" name="PeerJ">
        <title>Extensive microbial diversity within the chicken gut microbiome revealed by metagenomics and culture.</title>
        <authorList>
            <person name="Gilroy R."/>
            <person name="Ravi A."/>
            <person name="Getino M."/>
            <person name="Pursley I."/>
            <person name="Horton D.L."/>
            <person name="Alikhan N.F."/>
            <person name="Baker D."/>
            <person name="Gharbi K."/>
            <person name="Hall N."/>
            <person name="Watson M."/>
            <person name="Adriaenssens E.M."/>
            <person name="Foster-Nyarko E."/>
            <person name="Jarju S."/>
            <person name="Secka A."/>
            <person name="Antonio M."/>
            <person name="Oren A."/>
            <person name="Chaudhuri R.R."/>
            <person name="La Ragione R."/>
            <person name="Hildebrand F."/>
            <person name="Pallen M.J."/>
        </authorList>
    </citation>
    <scope>NUCLEOTIDE SEQUENCE</scope>
    <source>
        <strain evidence="4">CHK184-20233</strain>
    </source>
</reference>
<dbReference type="SMART" id="SM00740">
    <property type="entry name" value="PASTA"/>
    <property type="match status" value="2"/>
</dbReference>
<evidence type="ECO:0000256" key="2">
    <source>
        <dbReference type="SAM" id="Phobius"/>
    </source>
</evidence>
<dbReference type="Pfam" id="PF03793">
    <property type="entry name" value="PASTA"/>
    <property type="match status" value="2"/>
</dbReference>
<dbReference type="PROSITE" id="PS51178">
    <property type="entry name" value="PASTA"/>
    <property type="match status" value="2"/>
</dbReference>
<sequence length="282" mass="31907">MIICPNCKTENDEDAKFCKNCGYYFLEENSNNQDNNKKEHKKKDKVKHKTKTKNKTKIKKEKAKTPRYKQSSDKPKSSIFTKILLLFFILLSIGLLVIASILGYNYYLENNIEVPNVTGYTYEEATALLNTANLSYERKEQETTNKDEVGIVLKQSKKAGSKTHENAVITLTVGILDNHVTVPNVVGMTLEEATGTLNKSGVSYRIEYKDTNGEEDNTVIKQSIKANKKIENTEIVTITVARNNNNETDNNTNNDDETSNEDKESSTSTDEVNQNQEKDLQN</sequence>
<feature type="compositionally biased region" description="Basic residues" evidence="1">
    <location>
        <begin position="38"/>
        <end position="67"/>
    </location>
</feature>
<keyword evidence="2" id="KW-0812">Transmembrane</keyword>
<dbReference type="AlphaFoldDB" id="A0A9D1DTW5"/>
<protein>
    <submittedName>
        <fullName evidence="4">PASTA domain-containing protein</fullName>
    </submittedName>
</protein>
<dbReference type="Pfam" id="PF13248">
    <property type="entry name" value="Zn_ribbon_3"/>
    <property type="match status" value="1"/>
</dbReference>
<feature type="compositionally biased region" description="Low complexity" evidence="1">
    <location>
        <begin position="243"/>
        <end position="253"/>
    </location>
</feature>
<feature type="region of interest" description="Disordered" evidence="1">
    <location>
        <begin position="241"/>
        <end position="282"/>
    </location>
</feature>
<reference evidence="4" key="1">
    <citation type="submission" date="2020-10" db="EMBL/GenBank/DDBJ databases">
        <authorList>
            <person name="Gilroy R."/>
        </authorList>
    </citation>
    <scope>NUCLEOTIDE SEQUENCE</scope>
    <source>
        <strain evidence="4">CHK184-20233</strain>
    </source>
</reference>
<feature type="transmembrane region" description="Helical" evidence="2">
    <location>
        <begin position="83"/>
        <end position="107"/>
    </location>
</feature>
<feature type="region of interest" description="Disordered" evidence="1">
    <location>
        <begin position="32"/>
        <end position="74"/>
    </location>
</feature>
<evidence type="ECO:0000256" key="1">
    <source>
        <dbReference type="SAM" id="MobiDB-lite"/>
    </source>
</evidence>
<dbReference type="InterPro" id="IPR005543">
    <property type="entry name" value="PASTA_dom"/>
</dbReference>
<name>A0A9D1DTW5_9FIRM</name>
<keyword evidence="2" id="KW-1133">Transmembrane helix</keyword>
<dbReference type="SUPFAM" id="SSF54184">
    <property type="entry name" value="Penicillin-binding protein 2x (pbp-2x), c-terminal domain"/>
    <property type="match status" value="2"/>
</dbReference>
<proteinExistence type="predicted"/>
<comment type="caution">
    <text evidence="4">The sequence shown here is derived from an EMBL/GenBank/DDBJ whole genome shotgun (WGS) entry which is preliminary data.</text>
</comment>
<dbReference type="Gene3D" id="3.30.10.20">
    <property type="match status" value="2"/>
</dbReference>
<evidence type="ECO:0000313" key="5">
    <source>
        <dbReference type="Proteomes" id="UP000824232"/>
    </source>
</evidence>